<gene>
    <name evidence="1" type="ORF">GCM10023220_62930</name>
</gene>
<protein>
    <submittedName>
        <fullName evidence="1">Uncharacterized protein</fullName>
    </submittedName>
</protein>
<dbReference type="Proteomes" id="UP001501265">
    <property type="component" value="Unassembled WGS sequence"/>
</dbReference>
<name>A0ABP9CWR1_9ACTN</name>
<evidence type="ECO:0000313" key="2">
    <source>
        <dbReference type="Proteomes" id="UP001501265"/>
    </source>
</evidence>
<reference evidence="2" key="1">
    <citation type="journal article" date="2019" name="Int. J. Syst. Evol. Microbiol.">
        <title>The Global Catalogue of Microorganisms (GCM) 10K type strain sequencing project: providing services to taxonomists for standard genome sequencing and annotation.</title>
        <authorList>
            <consortium name="The Broad Institute Genomics Platform"/>
            <consortium name="The Broad Institute Genome Sequencing Center for Infectious Disease"/>
            <person name="Wu L."/>
            <person name="Ma J."/>
        </authorList>
    </citation>
    <scope>NUCLEOTIDE SEQUENCE [LARGE SCALE GENOMIC DNA]</scope>
    <source>
        <strain evidence="2">JCM 18081</strain>
    </source>
</reference>
<organism evidence="1 2">
    <name type="scientific">Streptomyces ziwulingensis</name>
    <dbReference type="NCBI Taxonomy" id="1045501"/>
    <lineage>
        <taxon>Bacteria</taxon>
        <taxon>Bacillati</taxon>
        <taxon>Actinomycetota</taxon>
        <taxon>Actinomycetes</taxon>
        <taxon>Kitasatosporales</taxon>
        <taxon>Streptomycetaceae</taxon>
        <taxon>Streptomyces</taxon>
    </lineage>
</organism>
<proteinExistence type="predicted"/>
<keyword evidence="2" id="KW-1185">Reference proteome</keyword>
<dbReference type="EMBL" id="BAABIG010000083">
    <property type="protein sequence ID" value="GAA4821244.1"/>
    <property type="molecule type" value="Genomic_DNA"/>
</dbReference>
<accession>A0ABP9CWR1</accession>
<sequence>MLAYSWTVDRLIGRVRDSGISTKPEDIDERVREHMRTGS</sequence>
<evidence type="ECO:0000313" key="1">
    <source>
        <dbReference type="EMBL" id="GAA4821244.1"/>
    </source>
</evidence>
<comment type="caution">
    <text evidence="1">The sequence shown here is derived from an EMBL/GenBank/DDBJ whole genome shotgun (WGS) entry which is preliminary data.</text>
</comment>